<evidence type="ECO:0000256" key="7">
    <source>
        <dbReference type="ARBA" id="ARBA00022840"/>
    </source>
</evidence>
<dbReference type="Pfam" id="PF00271">
    <property type="entry name" value="Helicase_C"/>
    <property type="match status" value="1"/>
</dbReference>
<dbReference type="GO" id="GO:0005524">
    <property type="term" value="F:ATP binding"/>
    <property type="evidence" value="ECO:0007669"/>
    <property type="project" value="UniProtKB-KW"/>
</dbReference>
<dbReference type="GO" id="GO:0016787">
    <property type="term" value="F:hydrolase activity"/>
    <property type="evidence" value="ECO:0007669"/>
    <property type="project" value="UniProtKB-KW"/>
</dbReference>
<comment type="caution">
    <text evidence="11">The sequence shown here is derived from an EMBL/GenBank/DDBJ whole genome shotgun (WGS) entry which is preliminary data.</text>
</comment>
<dbReference type="PROSITE" id="PS00518">
    <property type="entry name" value="ZF_RING_1"/>
    <property type="match status" value="1"/>
</dbReference>
<feature type="domain" description="Helicase ATP-binding" evidence="9">
    <location>
        <begin position="346"/>
        <end position="505"/>
    </location>
</feature>
<gene>
    <name evidence="11" type="ORF">KAF25_011002</name>
</gene>
<reference evidence="11" key="1">
    <citation type="submission" date="2021-04" db="EMBL/GenBank/DDBJ databases">
        <title>Draft genome of Fusarium avenaceum strain F156N33, isolated from an atmospheric sample in Virginia.</title>
        <authorList>
            <person name="Yang S."/>
            <person name="Vinatzer B.A."/>
            <person name="Coleman J."/>
        </authorList>
    </citation>
    <scope>NUCLEOTIDE SEQUENCE</scope>
    <source>
        <strain evidence="11">F156N33</strain>
    </source>
</reference>
<evidence type="ECO:0000256" key="4">
    <source>
        <dbReference type="ARBA" id="ARBA00022801"/>
    </source>
</evidence>
<dbReference type="InterPro" id="IPR049730">
    <property type="entry name" value="SNF2/RAD54-like_C"/>
</dbReference>
<dbReference type="GO" id="GO:0005634">
    <property type="term" value="C:nucleus"/>
    <property type="evidence" value="ECO:0007669"/>
    <property type="project" value="TreeGrafter"/>
</dbReference>
<dbReference type="Proteomes" id="UP000782241">
    <property type="component" value="Unassembled WGS sequence"/>
</dbReference>
<dbReference type="PROSITE" id="PS51192">
    <property type="entry name" value="HELICASE_ATP_BIND_1"/>
    <property type="match status" value="1"/>
</dbReference>
<dbReference type="GO" id="GO:0006281">
    <property type="term" value="P:DNA repair"/>
    <property type="evidence" value="ECO:0007669"/>
    <property type="project" value="TreeGrafter"/>
</dbReference>
<evidence type="ECO:0000313" key="12">
    <source>
        <dbReference type="Proteomes" id="UP000782241"/>
    </source>
</evidence>
<keyword evidence="1" id="KW-0479">Metal-binding</keyword>
<accession>A0A9P7GSY1</accession>
<evidence type="ECO:0000259" key="10">
    <source>
        <dbReference type="PROSITE" id="PS51194"/>
    </source>
</evidence>
<keyword evidence="3" id="KW-0863">Zinc-finger</keyword>
<keyword evidence="4" id="KW-0378">Hydrolase</keyword>
<dbReference type="PANTHER" id="PTHR45626:SF17">
    <property type="entry name" value="HELICASE-LIKE TRANSCRIPTION FACTOR"/>
    <property type="match status" value="1"/>
</dbReference>
<feature type="region of interest" description="Disordered" evidence="8">
    <location>
        <begin position="1"/>
        <end position="32"/>
    </location>
</feature>
<dbReference type="PROSITE" id="PS51194">
    <property type="entry name" value="HELICASE_CTER"/>
    <property type="match status" value="1"/>
</dbReference>
<dbReference type="SMART" id="SM00487">
    <property type="entry name" value="DEXDc"/>
    <property type="match status" value="1"/>
</dbReference>
<evidence type="ECO:0000256" key="2">
    <source>
        <dbReference type="ARBA" id="ARBA00022741"/>
    </source>
</evidence>
<dbReference type="InterPro" id="IPR001650">
    <property type="entry name" value="Helicase_C-like"/>
</dbReference>
<dbReference type="CDD" id="cd18008">
    <property type="entry name" value="DEXDc_SHPRH-like"/>
    <property type="match status" value="1"/>
</dbReference>
<dbReference type="InterPro" id="IPR027417">
    <property type="entry name" value="P-loop_NTPase"/>
</dbReference>
<feature type="compositionally biased region" description="Basic and acidic residues" evidence="8">
    <location>
        <begin position="1"/>
        <end position="17"/>
    </location>
</feature>
<dbReference type="PANTHER" id="PTHR45626">
    <property type="entry name" value="TRANSCRIPTION TERMINATION FACTOR 2-RELATED"/>
    <property type="match status" value="1"/>
</dbReference>
<evidence type="ECO:0000313" key="11">
    <source>
        <dbReference type="EMBL" id="KAG5654815.1"/>
    </source>
</evidence>
<dbReference type="SMART" id="SM00490">
    <property type="entry name" value="HELICc"/>
    <property type="match status" value="1"/>
</dbReference>
<evidence type="ECO:0000256" key="5">
    <source>
        <dbReference type="ARBA" id="ARBA00022806"/>
    </source>
</evidence>
<dbReference type="AlphaFoldDB" id="A0A9P7GSY1"/>
<keyword evidence="5" id="KW-0347">Helicase</keyword>
<dbReference type="SUPFAM" id="SSF52540">
    <property type="entry name" value="P-loop containing nucleoside triphosphate hydrolases"/>
    <property type="match status" value="2"/>
</dbReference>
<dbReference type="InterPro" id="IPR000330">
    <property type="entry name" value="SNF2_N"/>
</dbReference>
<dbReference type="Gene3D" id="3.40.50.300">
    <property type="entry name" value="P-loop containing nucleotide triphosphate hydrolases"/>
    <property type="match status" value="1"/>
</dbReference>
<dbReference type="CDD" id="cd18793">
    <property type="entry name" value="SF2_C_SNF"/>
    <property type="match status" value="1"/>
</dbReference>
<evidence type="ECO:0000256" key="8">
    <source>
        <dbReference type="SAM" id="MobiDB-lite"/>
    </source>
</evidence>
<evidence type="ECO:0000256" key="3">
    <source>
        <dbReference type="ARBA" id="ARBA00022771"/>
    </source>
</evidence>
<keyword evidence="12" id="KW-1185">Reference proteome</keyword>
<protein>
    <submittedName>
        <fullName evidence="11">Uncharacterized protein</fullName>
    </submittedName>
</protein>
<organism evidence="11 12">
    <name type="scientific">Fusarium avenaceum</name>
    <dbReference type="NCBI Taxonomy" id="40199"/>
    <lineage>
        <taxon>Eukaryota</taxon>
        <taxon>Fungi</taxon>
        <taxon>Dikarya</taxon>
        <taxon>Ascomycota</taxon>
        <taxon>Pezizomycotina</taxon>
        <taxon>Sordariomycetes</taxon>
        <taxon>Hypocreomycetidae</taxon>
        <taxon>Hypocreales</taxon>
        <taxon>Nectriaceae</taxon>
        <taxon>Fusarium</taxon>
        <taxon>Fusarium tricinctum species complex</taxon>
    </lineage>
</organism>
<evidence type="ECO:0000256" key="6">
    <source>
        <dbReference type="ARBA" id="ARBA00022833"/>
    </source>
</evidence>
<dbReference type="GO" id="GO:0008094">
    <property type="term" value="F:ATP-dependent activity, acting on DNA"/>
    <property type="evidence" value="ECO:0007669"/>
    <property type="project" value="TreeGrafter"/>
</dbReference>
<keyword evidence="2" id="KW-0547">Nucleotide-binding</keyword>
<keyword evidence="6" id="KW-0862">Zinc</keyword>
<name>A0A9P7GSY1_9HYPO</name>
<proteinExistence type="predicted"/>
<dbReference type="EMBL" id="JAGPUO010000055">
    <property type="protein sequence ID" value="KAG5654815.1"/>
    <property type="molecule type" value="Genomic_DNA"/>
</dbReference>
<dbReference type="GO" id="GO:0008270">
    <property type="term" value="F:zinc ion binding"/>
    <property type="evidence" value="ECO:0007669"/>
    <property type="project" value="UniProtKB-KW"/>
</dbReference>
<dbReference type="InterPro" id="IPR014001">
    <property type="entry name" value="Helicase_ATP-bd"/>
</dbReference>
<dbReference type="InterPro" id="IPR050628">
    <property type="entry name" value="SNF2_RAD54_helicase_TF"/>
</dbReference>
<dbReference type="Gene3D" id="3.40.50.10810">
    <property type="entry name" value="Tandem AAA-ATPase domain"/>
    <property type="match status" value="1"/>
</dbReference>
<dbReference type="InterPro" id="IPR017907">
    <property type="entry name" value="Znf_RING_CS"/>
</dbReference>
<evidence type="ECO:0000259" key="9">
    <source>
        <dbReference type="PROSITE" id="PS51192"/>
    </source>
</evidence>
<keyword evidence="7" id="KW-0067">ATP-binding</keyword>
<dbReference type="GO" id="GO:0004386">
    <property type="term" value="F:helicase activity"/>
    <property type="evidence" value="ECO:0007669"/>
    <property type="project" value="UniProtKB-KW"/>
</dbReference>
<dbReference type="InterPro" id="IPR038718">
    <property type="entry name" value="SNF2-like_sf"/>
</dbReference>
<evidence type="ECO:0000256" key="1">
    <source>
        <dbReference type="ARBA" id="ARBA00022723"/>
    </source>
</evidence>
<dbReference type="Pfam" id="PF00176">
    <property type="entry name" value="SNF2-rel_dom"/>
    <property type="match status" value="1"/>
</dbReference>
<feature type="domain" description="Helicase C-terminal" evidence="10">
    <location>
        <begin position="576"/>
        <end position="723"/>
    </location>
</feature>
<sequence>MREPSPYKRECAPHDFANESNPAKRACLGQPSVPDTLRSIEPTWLTPSLSSVPSQSNSVSPFVISDSGSPFPLFLDQASGNEVQEEDTIIGSSNDYDQCCLGELLIDLMSAAKLSQDNLQVPIELRFSGEAINLYIEGSGKYAGRVESKAIADLVQTYQVTLVTTLSCPTVKKRKSIDAIRTLKILHIVVYGLRKDMNEIGDFLEDFDLFLQHPTEYDNRLEYLNPQYLLRPGSSIPRVEDAKFQALPGQQSSDAILEEKPKSEVHQVFDSASGPSSFFQIQQSPRLRTSLQEYQQKAFAMMAEKDCGLIANTAFPSLWESDTEPNGDIRYRHVVTGRAELSPAPDMGLGKTLSTLALITWFLDLIDNTYLPEPCRATLIVAPNSTIPSWKEQIDRHIFPGQIRVVLYHGSLRAHIEKSLVEYDIVLTTYGTLQSEWKSRNESPLYSNTWARVVLDEAHHIRERSTQTFKATTALRTSRRWCLTGTPIQNRLDDYGSLLGFIGVPPFTSKSMFDFWVGKPSEFACSHLLCSNCADSDEKHRSSLDSIVCPQCAIDGGLITNVGVAGIEGNYQPSAKVRALVQNLRAEQQNKPFPFDSRPVKSVVFTFWVKMLNLLEIALDEAGFTYMRIDGQKSLTDRTSALRAFRSDDNCTVMIATIGSIGEGVDLTSANFVHLVEPHWNPMVEEQALDRVHRMGQTRDVVATRYITDDSIETVRNFVFLIN</sequence>